<keyword evidence="14" id="KW-0282">Flagellum</keyword>
<evidence type="ECO:0000256" key="10">
    <source>
        <dbReference type="SAM" id="MobiDB-lite"/>
    </source>
</evidence>
<feature type="region of interest" description="Disordered" evidence="10">
    <location>
        <begin position="492"/>
        <end position="564"/>
    </location>
</feature>
<evidence type="ECO:0000256" key="11">
    <source>
        <dbReference type="SAM" id="Phobius"/>
    </source>
</evidence>
<evidence type="ECO:0000256" key="6">
    <source>
        <dbReference type="ARBA" id="ARBA00022989"/>
    </source>
</evidence>
<feature type="transmembrane region" description="Helical" evidence="11">
    <location>
        <begin position="40"/>
        <end position="59"/>
    </location>
</feature>
<dbReference type="Proteomes" id="UP001375743">
    <property type="component" value="Unassembled WGS sequence"/>
</dbReference>
<dbReference type="PIRSF" id="PIRSF004862">
    <property type="entry name" value="FliF"/>
    <property type="match status" value="1"/>
</dbReference>
<dbReference type="NCBIfam" id="TIGR00206">
    <property type="entry name" value="fliF"/>
    <property type="match status" value="1"/>
</dbReference>
<sequence length="590" mass="62447">MEQKLTITAEAATEVDRRGGAGRMPLPGAALVRALGPGRILALGAVALALLGFFAYVIMRATESPYTLLFSGLELTDAQQLVGRLDALKVPYRLSPNGDAIMVPADEALRLRMSLAEEGLPVGRTVGYELFDRANPFTTSDFLGNVTLQRAIEGELARTIATLHGVRAARVHIVEPKRSLFGREEVRATASIVVSLRRPGALEKQEVAGIRHLVAAAVPGLDPGAVTILDDAGNLLAEPSGPNGSVISLDETEEHRVAFENRLRSKIIQLLERTVGAGKVDAAVSADLDFDEVATMAEQFDPDGQVVRSTQSTEEARDSKENAASEAVTVANNLPTERQAAEPGPKSSDRSNRKEETVNYEISRTVRNQTKRGTTVRRLSIAVQVDGTYREQPDGTKAYEPRSAEELAQIAALVRSAAGIDDGRGDRLEIASRPFAPVELPETPEPSWQDHLPIAADRLIELAAFGVLTVLVLLFGVRPLLARLLPRAENGQADAAAPSWAGADGKPLLSGDGRAAPGEAITTQDAARLGGKGPSATSPAIAHGSAVASRIGEEGTGDAAEGSPTGRVLAAVDADPERAVRVIRAWLHAS</sequence>
<dbReference type="Gene3D" id="3.30.300.30">
    <property type="match status" value="1"/>
</dbReference>
<comment type="similarity">
    <text evidence="3 9">Belongs to the FliF family.</text>
</comment>
<evidence type="ECO:0000313" key="14">
    <source>
        <dbReference type="EMBL" id="MEK0083233.1"/>
    </source>
</evidence>
<feature type="domain" description="Flagellar M-ring C-terminal" evidence="13">
    <location>
        <begin position="271"/>
        <end position="435"/>
    </location>
</feature>
<evidence type="ECO:0000256" key="7">
    <source>
        <dbReference type="ARBA" id="ARBA00023136"/>
    </source>
</evidence>
<name>A0ABU8XPX8_9PROT</name>
<feature type="domain" description="Flagellar M-ring N-terminal" evidence="12">
    <location>
        <begin position="62"/>
        <end position="237"/>
    </location>
</feature>
<feature type="region of interest" description="Disordered" evidence="10">
    <location>
        <begin position="299"/>
        <end position="359"/>
    </location>
</feature>
<evidence type="ECO:0000256" key="8">
    <source>
        <dbReference type="ARBA" id="ARBA00023143"/>
    </source>
</evidence>
<dbReference type="EMBL" id="JBBLZC010000007">
    <property type="protein sequence ID" value="MEK0083233.1"/>
    <property type="molecule type" value="Genomic_DNA"/>
</dbReference>
<feature type="compositionally biased region" description="Basic and acidic residues" evidence="10">
    <location>
        <begin position="314"/>
        <end position="323"/>
    </location>
</feature>
<evidence type="ECO:0000259" key="13">
    <source>
        <dbReference type="Pfam" id="PF08345"/>
    </source>
</evidence>
<evidence type="ECO:0000256" key="3">
    <source>
        <dbReference type="ARBA" id="ARBA00007971"/>
    </source>
</evidence>
<protein>
    <recommendedName>
        <fullName evidence="9">Flagellar M-ring protein</fullName>
    </recommendedName>
</protein>
<dbReference type="RefSeq" id="WP_418159081.1">
    <property type="nucleotide sequence ID" value="NZ_JBBLZC010000007.1"/>
</dbReference>
<dbReference type="InterPro" id="IPR013556">
    <property type="entry name" value="Flag_M-ring_C"/>
</dbReference>
<evidence type="ECO:0000256" key="4">
    <source>
        <dbReference type="ARBA" id="ARBA00022475"/>
    </source>
</evidence>
<dbReference type="InterPro" id="IPR006182">
    <property type="entry name" value="FliF_N_dom"/>
</dbReference>
<dbReference type="Pfam" id="PF01514">
    <property type="entry name" value="YscJ_FliF"/>
    <property type="match status" value="1"/>
</dbReference>
<evidence type="ECO:0000313" key="15">
    <source>
        <dbReference type="Proteomes" id="UP001375743"/>
    </source>
</evidence>
<comment type="function">
    <text evidence="9">The M ring may be actively involved in energy transduction.</text>
</comment>
<feature type="compositionally biased region" description="Low complexity" evidence="10">
    <location>
        <begin position="492"/>
        <end position="505"/>
    </location>
</feature>
<keyword evidence="6 11" id="KW-1133">Transmembrane helix</keyword>
<accession>A0ABU8XPX8</accession>
<proteinExistence type="inferred from homology"/>
<keyword evidence="5 11" id="KW-0812">Transmembrane</keyword>
<keyword evidence="14" id="KW-0969">Cilium</keyword>
<dbReference type="Pfam" id="PF08345">
    <property type="entry name" value="YscJ_FliF_C"/>
    <property type="match status" value="1"/>
</dbReference>
<evidence type="ECO:0000259" key="12">
    <source>
        <dbReference type="Pfam" id="PF01514"/>
    </source>
</evidence>
<dbReference type="PANTHER" id="PTHR30046:SF0">
    <property type="entry name" value="FLAGELLAR M-RING PROTEIN"/>
    <property type="match status" value="1"/>
</dbReference>
<keyword evidence="15" id="KW-1185">Reference proteome</keyword>
<evidence type="ECO:0000256" key="5">
    <source>
        <dbReference type="ARBA" id="ARBA00022692"/>
    </source>
</evidence>
<evidence type="ECO:0000256" key="9">
    <source>
        <dbReference type="PIRNR" id="PIRNR004862"/>
    </source>
</evidence>
<evidence type="ECO:0000256" key="2">
    <source>
        <dbReference type="ARBA" id="ARBA00004651"/>
    </source>
</evidence>
<evidence type="ECO:0000256" key="1">
    <source>
        <dbReference type="ARBA" id="ARBA00004117"/>
    </source>
</evidence>
<reference evidence="14 15" key="1">
    <citation type="submission" date="2024-01" db="EMBL/GenBank/DDBJ databases">
        <title>Multi-omics insights into the function and evolution of sodium benzoate biodegradation pathways in Benzoatithermus flavus gen. nov., sp. nov. from hot spring.</title>
        <authorList>
            <person name="Hu C.-J."/>
            <person name="Li W.-J."/>
        </authorList>
    </citation>
    <scope>NUCLEOTIDE SEQUENCE [LARGE SCALE GENOMIC DNA]</scope>
    <source>
        <strain evidence="14 15">SYSU G07066</strain>
    </source>
</reference>
<dbReference type="InterPro" id="IPR045851">
    <property type="entry name" value="AMP-bd_C_sf"/>
</dbReference>
<dbReference type="InterPro" id="IPR000067">
    <property type="entry name" value="FlgMring_FliF"/>
</dbReference>
<keyword evidence="4" id="KW-1003">Cell membrane</keyword>
<gene>
    <name evidence="14" type="primary">fliF</name>
    <name evidence="14" type="ORF">U1T56_08715</name>
</gene>
<dbReference type="PRINTS" id="PR01009">
    <property type="entry name" value="FLGMRINGFLIF"/>
</dbReference>
<comment type="caution">
    <text evidence="14">The sequence shown here is derived from an EMBL/GenBank/DDBJ whole genome shotgun (WGS) entry which is preliminary data.</text>
</comment>
<keyword evidence="8 9" id="KW-0975">Bacterial flagellum</keyword>
<comment type="subcellular location">
    <subcellularLocation>
        <location evidence="1 9">Bacterial flagellum basal body</location>
    </subcellularLocation>
    <subcellularLocation>
        <location evidence="2">Cell membrane</location>
        <topology evidence="2">Multi-pass membrane protein</topology>
    </subcellularLocation>
</comment>
<organism evidence="14 15">
    <name type="scientific">Benzoatithermus flavus</name>
    <dbReference type="NCBI Taxonomy" id="3108223"/>
    <lineage>
        <taxon>Bacteria</taxon>
        <taxon>Pseudomonadati</taxon>
        <taxon>Pseudomonadota</taxon>
        <taxon>Alphaproteobacteria</taxon>
        <taxon>Geminicoccales</taxon>
        <taxon>Geminicoccaceae</taxon>
        <taxon>Benzoatithermus</taxon>
    </lineage>
</organism>
<keyword evidence="14" id="KW-0966">Cell projection</keyword>
<feature type="compositionally biased region" description="Basic and acidic residues" evidence="10">
    <location>
        <begin position="347"/>
        <end position="357"/>
    </location>
</feature>
<dbReference type="PANTHER" id="PTHR30046">
    <property type="entry name" value="FLAGELLAR M-RING PROTEIN"/>
    <property type="match status" value="1"/>
</dbReference>
<keyword evidence="7 11" id="KW-0472">Membrane</keyword>
<dbReference type="InterPro" id="IPR043427">
    <property type="entry name" value="YscJ/FliF"/>
</dbReference>